<dbReference type="PANTHER" id="PTHR43798">
    <property type="entry name" value="MONOACYLGLYCEROL LIPASE"/>
    <property type="match status" value="1"/>
</dbReference>
<dbReference type="SUPFAM" id="SSF53474">
    <property type="entry name" value="alpha/beta-Hydrolases"/>
    <property type="match status" value="1"/>
</dbReference>
<organism evidence="2 3">
    <name type="scientific">Ammoniphilus oxalaticus</name>
    <dbReference type="NCBI Taxonomy" id="66863"/>
    <lineage>
        <taxon>Bacteria</taxon>
        <taxon>Bacillati</taxon>
        <taxon>Bacillota</taxon>
        <taxon>Bacilli</taxon>
        <taxon>Bacillales</taxon>
        <taxon>Paenibacillaceae</taxon>
        <taxon>Aneurinibacillus group</taxon>
        <taxon>Ammoniphilus</taxon>
    </lineage>
</organism>
<comment type="caution">
    <text evidence="2">The sequence shown here is derived from an EMBL/GenBank/DDBJ whole genome shotgun (WGS) entry which is preliminary data.</text>
</comment>
<dbReference type="InterPro" id="IPR000073">
    <property type="entry name" value="AB_hydrolase_1"/>
</dbReference>
<dbReference type="PANTHER" id="PTHR43798:SF33">
    <property type="entry name" value="HYDROLASE, PUTATIVE (AFU_ORTHOLOGUE AFUA_2G14860)-RELATED"/>
    <property type="match status" value="1"/>
</dbReference>
<dbReference type="GO" id="GO:0003824">
    <property type="term" value="F:catalytic activity"/>
    <property type="evidence" value="ECO:0007669"/>
    <property type="project" value="InterPro"/>
</dbReference>
<name>A0A419SEW7_9BACL</name>
<keyword evidence="3" id="KW-1185">Reference proteome</keyword>
<reference evidence="2 3" key="1">
    <citation type="submission" date="2016-08" db="EMBL/GenBank/DDBJ databases">
        <title>Novel Firmicute Genomes.</title>
        <authorList>
            <person name="Poppleton D.I."/>
            <person name="Gribaldo S."/>
        </authorList>
    </citation>
    <scope>NUCLEOTIDE SEQUENCE [LARGE SCALE GENOMIC DNA]</scope>
    <source>
        <strain evidence="2 3">RAOx-1</strain>
    </source>
</reference>
<protein>
    <recommendedName>
        <fullName evidence="1">AB hydrolase-1 domain-containing protein</fullName>
    </recommendedName>
</protein>
<dbReference type="InterPro" id="IPR029058">
    <property type="entry name" value="AB_hydrolase_fold"/>
</dbReference>
<dbReference type="InterPro" id="IPR050266">
    <property type="entry name" value="AB_hydrolase_sf"/>
</dbReference>
<dbReference type="Proteomes" id="UP000284219">
    <property type="component" value="Unassembled WGS sequence"/>
</dbReference>
<dbReference type="AlphaFoldDB" id="A0A419SEW7"/>
<gene>
    <name evidence="2" type="ORF">BEP19_14740</name>
</gene>
<dbReference type="PRINTS" id="PR00111">
    <property type="entry name" value="ABHYDROLASE"/>
</dbReference>
<sequence>MASFIYDGFEIHYTIEGEGKTIVFLHGLGGGSLNWVYQRNQFKQDYQLIAVDLPGHGKSEGGDEIPFYNYQDLLKTLLIDELRVDEIILCGLSMGGKVAIDFASRYPDTVAGLFIASTFADMNSAEKRKRKEIWDMIHQPGGADRWLETVISQMGLDPQGPIAKGFSKALESASLDFMYNTFTEFLDYEQTDQLDIIDVPAIIIHGDRDDFVPQSCANELFERLVNSELEILTDCGHLPNVEKPQEFNALLDHFAKVCSNPLLSR</sequence>
<dbReference type="Gene3D" id="3.40.50.1820">
    <property type="entry name" value="alpha/beta hydrolase"/>
    <property type="match status" value="1"/>
</dbReference>
<dbReference type="GO" id="GO:0016020">
    <property type="term" value="C:membrane"/>
    <property type="evidence" value="ECO:0007669"/>
    <property type="project" value="TreeGrafter"/>
</dbReference>
<proteinExistence type="predicted"/>
<dbReference type="PRINTS" id="PR00412">
    <property type="entry name" value="EPOXHYDRLASE"/>
</dbReference>
<evidence type="ECO:0000313" key="2">
    <source>
        <dbReference type="EMBL" id="RKD21858.1"/>
    </source>
</evidence>
<dbReference type="OrthoDB" id="6191536at2"/>
<evidence type="ECO:0000259" key="1">
    <source>
        <dbReference type="Pfam" id="PF12697"/>
    </source>
</evidence>
<evidence type="ECO:0000313" key="3">
    <source>
        <dbReference type="Proteomes" id="UP000284219"/>
    </source>
</evidence>
<accession>A0A419SEW7</accession>
<dbReference type="RefSeq" id="WP_120190979.1">
    <property type="nucleotide sequence ID" value="NZ_MCHY01000011.1"/>
</dbReference>
<dbReference type="InterPro" id="IPR000639">
    <property type="entry name" value="Epox_hydrolase-like"/>
</dbReference>
<dbReference type="Pfam" id="PF12697">
    <property type="entry name" value="Abhydrolase_6"/>
    <property type="match status" value="1"/>
</dbReference>
<feature type="domain" description="AB hydrolase-1" evidence="1">
    <location>
        <begin position="22"/>
        <end position="249"/>
    </location>
</feature>
<dbReference type="EMBL" id="MCHY01000011">
    <property type="protein sequence ID" value="RKD21858.1"/>
    <property type="molecule type" value="Genomic_DNA"/>
</dbReference>